<protein>
    <submittedName>
        <fullName evidence="1">Uncharacterized protein</fullName>
    </submittedName>
</protein>
<evidence type="ECO:0000313" key="1">
    <source>
        <dbReference type="EMBL" id="RRT64223.1"/>
    </source>
</evidence>
<reference evidence="1 2" key="1">
    <citation type="journal article" date="2014" name="Agronomy (Basel)">
        <title>A Draft Genome Sequence for Ensete ventricosum, the Drought-Tolerant Tree Against Hunger.</title>
        <authorList>
            <person name="Harrison J."/>
            <person name="Moore K.A."/>
            <person name="Paszkiewicz K."/>
            <person name="Jones T."/>
            <person name="Grant M."/>
            <person name="Ambacheew D."/>
            <person name="Muzemil S."/>
            <person name="Studholme D.J."/>
        </authorList>
    </citation>
    <scope>NUCLEOTIDE SEQUENCE [LARGE SCALE GENOMIC DNA]</scope>
</reference>
<gene>
    <name evidence="1" type="ORF">B296_00019363</name>
</gene>
<dbReference type="Proteomes" id="UP000287651">
    <property type="component" value="Unassembled WGS sequence"/>
</dbReference>
<evidence type="ECO:0000313" key="2">
    <source>
        <dbReference type="Proteomes" id="UP000287651"/>
    </source>
</evidence>
<accession>A0A426ZJP2</accession>
<sequence>MSTWTLQAHVGGRPGLCKDSRETRHADRLMVQLTVGDAVKGPKNLTKVVPGVVNDGGSSCSVYIASGCRVYKIEVSCVVACTDDPGFWS</sequence>
<dbReference type="EMBL" id="AMZH03006277">
    <property type="protein sequence ID" value="RRT64223.1"/>
    <property type="molecule type" value="Genomic_DNA"/>
</dbReference>
<proteinExistence type="predicted"/>
<dbReference type="AlphaFoldDB" id="A0A426ZJP2"/>
<name>A0A426ZJP2_ENSVE</name>
<comment type="caution">
    <text evidence="1">The sequence shown here is derived from an EMBL/GenBank/DDBJ whole genome shotgun (WGS) entry which is preliminary data.</text>
</comment>
<organism evidence="1 2">
    <name type="scientific">Ensete ventricosum</name>
    <name type="common">Abyssinian banana</name>
    <name type="synonym">Musa ensete</name>
    <dbReference type="NCBI Taxonomy" id="4639"/>
    <lineage>
        <taxon>Eukaryota</taxon>
        <taxon>Viridiplantae</taxon>
        <taxon>Streptophyta</taxon>
        <taxon>Embryophyta</taxon>
        <taxon>Tracheophyta</taxon>
        <taxon>Spermatophyta</taxon>
        <taxon>Magnoliopsida</taxon>
        <taxon>Liliopsida</taxon>
        <taxon>Zingiberales</taxon>
        <taxon>Musaceae</taxon>
        <taxon>Ensete</taxon>
    </lineage>
</organism>